<dbReference type="eggNOG" id="COG3631">
    <property type="taxonomic scope" value="Bacteria"/>
</dbReference>
<dbReference type="Gene3D" id="3.10.450.50">
    <property type="match status" value="1"/>
</dbReference>
<feature type="chain" id="PRO_5004127076" evidence="1">
    <location>
        <begin position="33"/>
        <end position="179"/>
    </location>
</feature>
<dbReference type="RefSeq" id="WP_004580259.1">
    <property type="nucleotide sequence ID" value="NZ_AP028878.1"/>
</dbReference>
<proteinExistence type="predicted"/>
<accession>N6W6S5</accession>
<dbReference type="EMBL" id="APLQ01000011">
    <property type="protein sequence ID" value="ENO15969.1"/>
    <property type="molecule type" value="Genomic_DNA"/>
</dbReference>
<dbReference type="PATRIC" id="fig|626887.3.peg.2301"/>
<comment type="caution">
    <text evidence="3">The sequence shown here is derived from an EMBL/GenBank/DDBJ whole genome shotgun (WGS) entry which is preliminary data.</text>
</comment>
<dbReference type="Pfam" id="PF12680">
    <property type="entry name" value="SnoaL_2"/>
    <property type="match status" value="1"/>
</dbReference>
<protein>
    <submittedName>
        <fullName evidence="3">Nuclear transport factor 2 family protein</fullName>
    </submittedName>
</protein>
<feature type="domain" description="SnoaL-like" evidence="2">
    <location>
        <begin position="52"/>
        <end position="157"/>
    </location>
</feature>
<dbReference type="STRING" id="626887.J057_11471"/>
<dbReference type="InterPro" id="IPR032710">
    <property type="entry name" value="NTF2-like_dom_sf"/>
</dbReference>
<evidence type="ECO:0000313" key="3">
    <source>
        <dbReference type="EMBL" id="ENO15969.1"/>
    </source>
</evidence>
<organism evidence="3 4">
    <name type="scientific">Marinobacter nanhaiticus D15-8W</name>
    <dbReference type="NCBI Taxonomy" id="626887"/>
    <lineage>
        <taxon>Bacteria</taxon>
        <taxon>Pseudomonadati</taxon>
        <taxon>Pseudomonadota</taxon>
        <taxon>Gammaproteobacteria</taxon>
        <taxon>Pseudomonadales</taxon>
        <taxon>Marinobacteraceae</taxon>
        <taxon>Marinobacter</taxon>
    </lineage>
</organism>
<reference evidence="3 4" key="1">
    <citation type="journal article" date="2013" name="Genome Announc.">
        <title>Genome Sequence of the Polycyclic Aromatic Hydrocarbon-Degrading Bacterium Strain Marinobacter nanhaiticus D15-8WT.</title>
        <authorList>
            <person name="Cui Z."/>
            <person name="Gao W."/>
            <person name="Li Q."/>
            <person name="Xu G."/>
            <person name="Zheng L."/>
        </authorList>
    </citation>
    <scope>NUCLEOTIDE SEQUENCE [LARGE SCALE GENOMIC DNA]</scope>
    <source>
        <strain evidence="3 4">D15-8W</strain>
    </source>
</reference>
<gene>
    <name evidence="3" type="ORF">J057_11471</name>
</gene>
<dbReference type="SUPFAM" id="SSF54427">
    <property type="entry name" value="NTF2-like"/>
    <property type="match status" value="1"/>
</dbReference>
<evidence type="ECO:0000313" key="4">
    <source>
        <dbReference type="Proteomes" id="UP000013165"/>
    </source>
</evidence>
<evidence type="ECO:0000259" key="2">
    <source>
        <dbReference type="Pfam" id="PF12680"/>
    </source>
</evidence>
<keyword evidence="4" id="KW-1185">Reference proteome</keyword>
<dbReference type="Proteomes" id="UP000013165">
    <property type="component" value="Unassembled WGS sequence"/>
</dbReference>
<sequence>MNLISTLSRRAGKLFRAALILLPLFVASTALSQQGADTLSATTEAERNRETVRRAFEAWAAGESVFDQLLADDIVWTIHGSDPVAGTYTDRETFVEQAARPLVSRLRTPVKPEVLAIWAEGDTVIVRFDGSAITTSGGRYENQFVWIFRMEDDVVTRAEAFLDLAAYRQVVENNPVRSE</sequence>
<feature type="signal peptide" evidence="1">
    <location>
        <begin position="1"/>
        <end position="32"/>
    </location>
</feature>
<dbReference type="InterPro" id="IPR037401">
    <property type="entry name" value="SnoaL-like"/>
</dbReference>
<dbReference type="PANTHER" id="PTHR41252:SF1">
    <property type="entry name" value="BLR2505 PROTEIN"/>
    <property type="match status" value="1"/>
</dbReference>
<evidence type="ECO:0000256" key="1">
    <source>
        <dbReference type="SAM" id="SignalP"/>
    </source>
</evidence>
<keyword evidence="1" id="KW-0732">Signal</keyword>
<dbReference type="OrthoDB" id="1450423at2"/>
<dbReference type="HOGENOM" id="CLU_107220_1_0_6"/>
<dbReference type="AlphaFoldDB" id="N6W6S5"/>
<dbReference type="PANTHER" id="PTHR41252">
    <property type="entry name" value="BLR2505 PROTEIN"/>
    <property type="match status" value="1"/>
</dbReference>
<name>N6W6S5_9GAMM</name>